<dbReference type="FunFam" id="3.40.50.10800:FF:000001">
    <property type="entry name" value="Quinolinate synthase A"/>
    <property type="match status" value="1"/>
</dbReference>
<dbReference type="SUPFAM" id="SSF142754">
    <property type="entry name" value="NadA-like"/>
    <property type="match status" value="1"/>
</dbReference>
<comment type="cofactor">
    <cofactor evidence="1">
        <name>[4Fe-4S] cluster</name>
        <dbReference type="ChEBI" id="CHEBI:49883"/>
    </cofactor>
</comment>
<dbReference type="GO" id="GO:0005829">
    <property type="term" value="C:cytosol"/>
    <property type="evidence" value="ECO:0007669"/>
    <property type="project" value="TreeGrafter"/>
</dbReference>
<keyword evidence="9" id="KW-0808">Transferase</keyword>
<evidence type="ECO:0000256" key="3">
    <source>
        <dbReference type="ARBA" id="ARBA00004496"/>
    </source>
</evidence>
<keyword evidence="11" id="KW-0408">Iron</keyword>
<dbReference type="NCBIfam" id="TIGR00550">
    <property type="entry name" value="nadA"/>
    <property type="match status" value="1"/>
</dbReference>
<comment type="pathway">
    <text evidence="4">Cofactor biosynthesis; NAD(+) biosynthesis; quinolinate from iminoaspartate: step 1/1.</text>
</comment>
<dbReference type="RefSeq" id="WP_231971489.1">
    <property type="nucleotide sequence ID" value="NZ_AP018052.1"/>
</dbReference>
<dbReference type="NCBIfam" id="NF006877">
    <property type="entry name" value="PRK09375.1-1"/>
    <property type="match status" value="1"/>
</dbReference>
<dbReference type="Pfam" id="PF02445">
    <property type="entry name" value="NadA"/>
    <property type="match status" value="1"/>
</dbReference>
<dbReference type="KEGG" id="ttc:FOKN1_1886"/>
<name>A0A1Z4VRK6_9GAMM</name>
<sequence length="371" mass="40431">MPDAALRTSSCELEQVTMGSANDIPVELVEEIRGKALHAPRPRDLTPEQRDALIDRIRGLLEANNAVLITHYYVDEQLQILTDATGGYVGDSLGMADYGNKHAATTLVVIGVRFMGETAKILNPEKRVLMPDLGAECSLDLSCPIDAFSAFCDQHPDRTVVVYTNTSAEVKARADWVVTSSNAVDIVAHLHARGEKIIFAPDRHLGRYVQQKTGADILNWQGFCVVHDEFKASELKRLMAEHPEAELIAHPESPAEVLDMADAIGSTTQLIKAAQASTAKTLIVATDMGIFHKMHEAAPDKQLIAVPTGGESATCVSCAHCPWMAMNSLENLAAVLENGSGHEIHIDETVRRRALVPIERMLEFSRAQGKV</sequence>
<proteinExistence type="predicted"/>
<reference evidence="16 17" key="1">
    <citation type="submission" date="2017-05" db="EMBL/GenBank/DDBJ databases">
        <title>Thiocyanate degradation by Thiohalobacter thiocyanaticus FOKN1.</title>
        <authorList>
            <person name="Oshiki M."/>
            <person name="Fukushima T."/>
            <person name="Kawano S."/>
            <person name="Nakagawa J."/>
        </authorList>
    </citation>
    <scope>NUCLEOTIDE SEQUENCE [LARGE SCALE GENOMIC DNA]</scope>
    <source>
        <strain evidence="16 17">FOKN1</strain>
    </source>
</reference>
<evidence type="ECO:0000256" key="7">
    <source>
        <dbReference type="ARBA" id="ARBA00022490"/>
    </source>
</evidence>
<evidence type="ECO:0000256" key="1">
    <source>
        <dbReference type="ARBA" id="ARBA00001966"/>
    </source>
</evidence>
<evidence type="ECO:0000256" key="13">
    <source>
        <dbReference type="ARBA" id="ARBA00050125"/>
    </source>
</evidence>
<dbReference type="Gene3D" id="3.40.50.10800">
    <property type="entry name" value="NadA-like"/>
    <property type="match status" value="3"/>
</dbReference>
<dbReference type="AlphaFoldDB" id="A0A1Z4VRK6"/>
<keyword evidence="17" id="KW-1185">Reference proteome</keyword>
<evidence type="ECO:0000313" key="17">
    <source>
        <dbReference type="Proteomes" id="UP000218765"/>
    </source>
</evidence>
<dbReference type="PANTHER" id="PTHR30573:SF0">
    <property type="entry name" value="QUINOLINATE SYNTHASE, CHLOROPLASTIC"/>
    <property type="match status" value="1"/>
</dbReference>
<evidence type="ECO:0000256" key="6">
    <source>
        <dbReference type="ARBA" id="ARBA00022485"/>
    </source>
</evidence>
<accession>A0A1Z4VRK6</accession>
<dbReference type="NCBIfam" id="NF006878">
    <property type="entry name" value="PRK09375.1-2"/>
    <property type="match status" value="1"/>
</dbReference>
<gene>
    <name evidence="16" type="ORF">FOKN1_1886</name>
</gene>
<evidence type="ECO:0000256" key="4">
    <source>
        <dbReference type="ARBA" id="ARBA00005065"/>
    </source>
</evidence>
<organism evidence="16 17">
    <name type="scientific">Thiohalobacter thiocyanaticus</name>
    <dbReference type="NCBI Taxonomy" id="585455"/>
    <lineage>
        <taxon>Bacteria</taxon>
        <taxon>Pseudomonadati</taxon>
        <taxon>Pseudomonadota</taxon>
        <taxon>Gammaproteobacteria</taxon>
        <taxon>Thiohalobacterales</taxon>
        <taxon>Thiohalobacteraceae</taxon>
        <taxon>Thiohalobacter</taxon>
    </lineage>
</organism>
<dbReference type="GO" id="GO:0008987">
    <property type="term" value="F:quinolinate synthetase A activity"/>
    <property type="evidence" value="ECO:0007669"/>
    <property type="project" value="UniProtKB-UniRule"/>
</dbReference>
<keyword evidence="7" id="KW-0963">Cytoplasm</keyword>
<evidence type="ECO:0000256" key="14">
    <source>
        <dbReference type="ARBA" id="ARBA00073059"/>
    </source>
</evidence>
<dbReference type="GO" id="GO:0051539">
    <property type="term" value="F:4 iron, 4 sulfur cluster binding"/>
    <property type="evidence" value="ECO:0007669"/>
    <property type="project" value="UniProtKB-KW"/>
</dbReference>
<comment type="catalytic activity">
    <reaction evidence="13">
        <text>iminosuccinate + dihydroxyacetone phosphate = quinolinate + phosphate + 2 H2O + H(+)</text>
        <dbReference type="Rhea" id="RHEA:25888"/>
        <dbReference type="ChEBI" id="CHEBI:15377"/>
        <dbReference type="ChEBI" id="CHEBI:15378"/>
        <dbReference type="ChEBI" id="CHEBI:29959"/>
        <dbReference type="ChEBI" id="CHEBI:43474"/>
        <dbReference type="ChEBI" id="CHEBI:57642"/>
        <dbReference type="ChEBI" id="CHEBI:77875"/>
        <dbReference type="EC" id="2.5.1.72"/>
    </reaction>
    <physiologicalReaction direction="left-to-right" evidence="13">
        <dbReference type="Rhea" id="RHEA:25889"/>
    </physiologicalReaction>
</comment>
<dbReference type="InterPro" id="IPR036094">
    <property type="entry name" value="NadA_sf"/>
</dbReference>
<dbReference type="EMBL" id="AP018052">
    <property type="protein sequence ID" value="BAZ94271.1"/>
    <property type="molecule type" value="Genomic_DNA"/>
</dbReference>
<keyword evidence="6" id="KW-0004">4Fe-4S</keyword>
<keyword evidence="8" id="KW-0662">Pyridine nucleotide biosynthesis</keyword>
<dbReference type="FunFam" id="3.40.50.10800:FF:000003">
    <property type="entry name" value="Quinolinate synthase A"/>
    <property type="match status" value="1"/>
</dbReference>
<evidence type="ECO:0000256" key="8">
    <source>
        <dbReference type="ARBA" id="ARBA00022642"/>
    </source>
</evidence>
<dbReference type="GO" id="GO:0034628">
    <property type="term" value="P:'de novo' NAD+ biosynthetic process from L-aspartate"/>
    <property type="evidence" value="ECO:0007669"/>
    <property type="project" value="TreeGrafter"/>
</dbReference>
<dbReference type="UniPathway" id="UPA00253">
    <property type="reaction ID" value="UER00327"/>
</dbReference>
<evidence type="ECO:0000256" key="12">
    <source>
        <dbReference type="ARBA" id="ARBA00023014"/>
    </source>
</evidence>
<dbReference type="InterPro" id="IPR003473">
    <property type="entry name" value="NadA"/>
</dbReference>
<evidence type="ECO:0000256" key="11">
    <source>
        <dbReference type="ARBA" id="ARBA00023004"/>
    </source>
</evidence>
<comment type="function">
    <text evidence="2">Catalyzes the condensation of iminoaspartate with dihydroxyacetone phosphate to form quinolinate.</text>
</comment>
<evidence type="ECO:0000256" key="9">
    <source>
        <dbReference type="ARBA" id="ARBA00022679"/>
    </source>
</evidence>
<evidence type="ECO:0000256" key="2">
    <source>
        <dbReference type="ARBA" id="ARBA00003791"/>
    </source>
</evidence>
<protein>
    <recommendedName>
        <fullName evidence="14 15">Quinolinate synthase</fullName>
        <ecNumber evidence="5 15">2.5.1.72</ecNumber>
    </recommendedName>
</protein>
<dbReference type="GO" id="GO:0046872">
    <property type="term" value="F:metal ion binding"/>
    <property type="evidence" value="ECO:0007669"/>
    <property type="project" value="UniProtKB-KW"/>
</dbReference>
<evidence type="ECO:0000313" key="16">
    <source>
        <dbReference type="EMBL" id="BAZ94271.1"/>
    </source>
</evidence>
<evidence type="ECO:0000256" key="15">
    <source>
        <dbReference type="NCBIfam" id="TIGR00550"/>
    </source>
</evidence>
<keyword evidence="12" id="KW-0411">Iron-sulfur</keyword>
<evidence type="ECO:0000256" key="10">
    <source>
        <dbReference type="ARBA" id="ARBA00022723"/>
    </source>
</evidence>
<keyword evidence="10" id="KW-0479">Metal-binding</keyword>
<dbReference type="Proteomes" id="UP000218765">
    <property type="component" value="Chromosome"/>
</dbReference>
<evidence type="ECO:0000256" key="5">
    <source>
        <dbReference type="ARBA" id="ARBA00012669"/>
    </source>
</evidence>
<comment type="subcellular location">
    <subcellularLocation>
        <location evidence="3">Cytoplasm</location>
    </subcellularLocation>
</comment>
<dbReference type="EC" id="2.5.1.72" evidence="5 15"/>
<dbReference type="PANTHER" id="PTHR30573">
    <property type="entry name" value="QUINOLINATE SYNTHETASE A"/>
    <property type="match status" value="1"/>
</dbReference>